<dbReference type="GO" id="GO:0019900">
    <property type="term" value="F:kinase binding"/>
    <property type="evidence" value="ECO:0007669"/>
    <property type="project" value="TreeGrafter"/>
</dbReference>
<evidence type="ECO:0000256" key="2">
    <source>
        <dbReference type="ARBA" id="ARBA00022490"/>
    </source>
</evidence>
<dbReference type="InterPro" id="IPR057747">
    <property type="entry name" value="WWC1_hairpin"/>
</dbReference>
<feature type="region of interest" description="Disordered" evidence="7">
    <location>
        <begin position="545"/>
        <end position="566"/>
    </location>
</feature>
<keyword evidence="5" id="KW-0804">Transcription</keyword>
<feature type="region of interest" description="Disordered" evidence="7">
    <location>
        <begin position="469"/>
        <end position="513"/>
    </location>
</feature>
<keyword evidence="12" id="KW-1185">Reference proteome</keyword>
<keyword evidence="4 6" id="KW-0175">Coiled coil</keyword>
<dbReference type="Gene3D" id="2.60.40.150">
    <property type="entry name" value="C2 domain"/>
    <property type="match status" value="1"/>
</dbReference>
<dbReference type="InterPro" id="IPR000008">
    <property type="entry name" value="C2_dom"/>
</dbReference>
<feature type="chain" id="PRO_5033042661" evidence="8">
    <location>
        <begin position="17"/>
        <end position="964"/>
    </location>
</feature>
<dbReference type="EMBL" id="WBMX01003357">
    <property type="protein sequence ID" value="NXC18352.1"/>
    <property type="molecule type" value="Genomic_DNA"/>
</dbReference>
<feature type="domain" description="C2" evidence="9">
    <location>
        <begin position="642"/>
        <end position="769"/>
    </location>
</feature>
<dbReference type="PANTHER" id="PTHR14791">
    <property type="entry name" value="BOMB/KIRA PROTEINS"/>
    <property type="match status" value="1"/>
</dbReference>
<evidence type="ECO:0000256" key="4">
    <source>
        <dbReference type="ARBA" id="ARBA00023054"/>
    </source>
</evidence>
<dbReference type="InterPro" id="IPR001202">
    <property type="entry name" value="WW_dom"/>
</dbReference>
<feature type="region of interest" description="Disordered" evidence="7">
    <location>
        <begin position="912"/>
        <end position="938"/>
    </location>
</feature>
<feature type="coiled-coil region" evidence="6">
    <location>
        <begin position="811"/>
        <end position="855"/>
    </location>
</feature>
<dbReference type="PROSITE" id="PS50020">
    <property type="entry name" value="WW_DOMAIN_2"/>
    <property type="match status" value="1"/>
</dbReference>
<dbReference type="GO" id="GO:0016477">
    <property type="term" value="P:cell migration"/>
    <property type="evidence" value="ECO:0007669"/>
    <property type="project" value="TreeGrafter"/>
</dbReference>
<reference evidence="11" key="1">
    <citation type="submission" date="2019-09" db="EMBL/GenBank/DDBJ databases">
        <title>Bird 10,000 Genomes (B10K) Project - Family phase.</title>
        <authorList>
            <person name="Zhang G."/>
        </authorList>
    </citation>
    <scope>NUCLEOTIDE SEQUENCE</scope>
    <source>
        <strain evidence="11">B10K-CU-031-40</strain>
    </source>
</reference>
<feature type="coiled-coil region" evidence="6">
    <location>
        <begin position="132"/>
        <end position="166"/>
    </location>
</feature>
<feature type="region of interest" description="Disordered" evidence="7">
    <location>
        <begin position="398"/>
        <end position="419"/>
    </location>
</feature>
<dbReference type="CDD" id="cd00201">
    <property type="entry name" value="WW"/>
    <property type="match status" value="1"/>
</dbReference>
<name>A0A851LTM7_CORCR</name>
<keyword evidence="2" id="KW-0963">Cytoplasm</keyword>
<dbReference type="GO" id="GO:0005737">
    <property type="term" value="C:cytoplasm"/>
    <property type="evidence" value="ECO:0007669"/>
    <property type="project" value="UniProtKB-SubCell"/>
</dbReference>
<sequence>LCYFCFYRIFFSLTFADCVGDELPLGWETVYDQQIGVYYMDHINQLTQIEDPREQWRREQERMLKEYLIVAQEALNAKKEIYQIKQQRFELAQEEYQQLHKMCEDDSRSYASSFSGFSTNTKYDPYQIKAEIASRRDRLSRLKRELAQMKQELQYKEKGVETLQEHLCAADSVAVQSYRVKDEPFLEQTPSSDLVAGTENEEQFLLPCLTDGFRNSCCITDSLQDLQHNSSSLSDSCLPQQHCDACSQTDITGEFGFDDKTRLVDKVRLNWQYEEAKKRVSNIQQQLALLDNESWPGMAEADRDRLQLIKEKEALLQELQLISQQRRSPEDIARLEEEKRRLEDEIQQARATSAYGATERILLQEKRNCLLMRLEEATRLTSYLHSQLKSLSASTLTMSSGSSRGSLASSRGSLASSRGSLSSVSFTDIYGLPQYDKSDSVTDYGQHLRFDIIPFESLTKDVPYADPIGHSNFNKQRRSLDTPQSLASLSSRSSLSSLSPPSSPLDTPFLSASRDSPLAQMSEGFEELASIGALEMLRAQTATLGDDDAQGTSTPQTSTYPVDSEGLREMGPQLTAVQTGGGEFLDVIILSYYHGRCHRDLSILAKQRLFLSLAYFTSIIYSTFCSCRNEDLEEPIYGDAASSEEPQIHVGFLHDSGSECLLVHKFKMAFFISAVLFVYFVVPSHVRVYLPPLESGTPTTYCSRALEFQSPLIFNEVFRIPVHSSVLKLKSLQLYICSVDHQQQEELLGIAQINLTDAESSGEMQLHWYSVQIFTGSDPQRAKNKNQCEESIPRSSGNVTTVKTDAVTALLARTTAQLEAVERELAEERVKLEYTEEEILEMERKEDQAEAISERSWQAESVDSGCSNCTQTSPPYPEPFCGDSLAGHMFATQAGQYSSGKMQPPPLKVDKETNTEDLFPEEVPILPKERTSRRPRGSAFVRSSTIVRSQTFSPGARSQYVCRV</sequence>
<feature type="signal peptide" evidence="8">
    <location>
        <begin position="1"/>
        <end position="16"/>
    </location>
</feature>
<dbReference type="SMART" id="SM00456">
    <property type="entry name" value="WW"/>
    <property type="match status" value="1"/>
</dbReference>
<dbReference type="GO" id="GO:0060090">
    <property type="term" value="F:molecular adaptor activity"/>
    <property type="evidence" value="ECO:0007669"/>
    <property type="project" value="TreeGrafter"/>
</dbReference>
<organism evidence="11 12">
    <name type="scientific">Corythaeola cristata</name>
    <name type="common">Great blue turaco</name>
    <dbReference type="NCBI Taxonomy" id="103954"/>
    <lineage>
        <taxon>Eukaryota</taxon>
        <taxon>Metazoa</taxon>
        <taxon>Chordata</taxon>
        <taxon>Craniata</taxon>
        <taxon>Vertebrata</taxon>
        <taxon>Euteleostomi</taxon>
        <taxon>Archelosauria</taxon>
        <taxon>Archosauria</taxon>
        <taxon>Dinosauria</taxon>
        <taxon>Saurischia</taxon>
        <taxon>Theropoda</taxon>
        <taxon>Coelurosauria</taxon>
        <taxon>Aves</taxon>
        <taxon>Neognathae</taxon>
        <taxon>Neoaves</taxon>
        <taxon>Otidimorphae</taxon>
        <taxon>Musophagiformes</taxon>
        <taxon>Musophagidae</taxon>
        <taxon>Corythaeola</taxon>
    </lineage>
</organism>
<dbReference type="Pfam" id="PF25802">
    <property type="entry name" value="WWC1"/>
    <property type="match status" value="1"/>
</dbReference>
<feature type="non-terminal residue" evidence="11">
    <location>
        <position position="1"/>
    </location>
</feature>
<dbReference type="GO" id="GO:0035330">
    <property type="term" value="P:regulation of hippo signaling"/>
    <property type="evidence" value="ECO:0007669"/>
    <property type="project" value="TreeGrafter"/>
</dbReference>
<feature type="coiled-coil region" evidence="6">
    <location>
        <begin position="266"/>
        <end position="352"/>
    </location>
</feature>
<dbReference type="SUPFAM" id="SSF49562">
    <property type="entry name" value="C2 domain (Calcium/lipid-binding domain, CaLB)"/>
    <property type="match status" value="1"/>
</dbReference>
<dbReference type="Gene3D" id="2.20.70.10">
    <property type="match status" value="1"/>
</dbReference>
<evidence type="ECO:0000259" key="9">
    <source>
        <dbReference type="PROSITE" id="PS50004"/>
    </source>
</evidence>
<keyword evidence="3" id="KW-0805">Transcription regulation</keyword>
<gene>
    <name evidence="11" type="primary">Wwc3</name>
    <name evidence="11" type="ORF">CORCRI_R11118</name>
</gene>
<protein>
    <submittedName>
        <fullName evidence="11">WWC3 protein</fullName>
    </submittedName>
</protein>
<feature type="non-terminal residue" evidence="11">
    <location>
        <position position="964"/>
    </location>
</feature>
<dbReference type="Proteomes" id="UP000621168">
    <property type="component" value="Unassembled WGS sequence"/>
</dbReference>
<comment type="subcellular location">
    <subcellularLocation>
        <location evidence="1">Cytoplasm</location>
    </subcellularLocation>
</comment>
<comment type="caution">
    <text evidence="11">The sequence shown here is derived from an EMBL/GenBank/DDBJ whole genome shotgun (WGS) entry which is preliminary data.</text>
</comment>
<dbReference type="InterPro" id="IPR035892">
    <property type="entry name" value="C2_domain_sf"/>
</dbReference>
<evidence type="ECO:0000313" key="12">
    <source>
        <dbReference type="Proteomes" id="UP000621168"/>
    </source>
</evidence>
<dbReference type="GO" id="GO:0046621">
    <property type="term" value="P:negative regulation of organ growth"/>
    <property type="evidence" value="ECO:0007669"/>
    <property type="project" value="TreeGrafter"/>
</dbReference>
<dbReference type="AlphaFoldDB" id="A0A851LTM7"/>
<feature type="domain" description="WW" evidence="10">
    <location>
        <begin position="21"/>
        <end position="54"/>
    </location>
</feature>
<evidence type="ECO:0000256" key="1">
    <source>
        <dbReference type="ARBA" id="ARBA00004496"/>
    </source>
</evidence>
<evidence type="ECO:0000256" key="6">
    <source>
        <dbReference type="SAM" id="Coils"/>
    </source>
</evidence>
<dbReference type="GO" id="GO:0006355">
    <property type="term" value="P:regulation of DNA-templated transcription"/>
    <property type="evidence" value="ECO:0007669"/>
    <property type="project" value="TreeGrafter"/>
</dbReference>
<dbReference type="OrthoDB" id="2020426at2759"/>
<feature type="compositionally biased region" description="Polar residues" evidence="7">
    <location>
        <begin position="550"/>
        <end position="561"/>
    </location>
</feature>
<evidence type="ECO:0000256" key="5">
    <source>
        <dbReference type="ARBA" id="ARBA00023163"/>
    </source>
</evidence>
<evidence type="ECO:0000313" key="11">
    <source>
        <dbReference type="EMBL" id="NXC18352.1"/>
    </source>
</evidence>
<evidence type="ECO:0000256" key="3">
    <source>
        <dbReference type="ARBA" id="ARBA00023015"/>
    </source>
</evidence>
<evidence type="ECO:0000259" key="10">
    <source>
        <dbReference type="PROSITE" id="PS50020"/>
    </source>
</evidence>
<keyword evidence="8" id="KW-0732">Signal</keyword>
<proteinExistence type="predicted"/>
<dbReference type="InterPro" id="IPR051105">
    <property type="entry name" value="WWC/KIBRA_Hippo_Reg"/>
</dbReference>
<evidence type="ECO:0000256" key="7">
    <source>
        <dbReference type="SAM" id="MobiDB-lite"/>
    </source>
</evidence>
<evidence type="ECO:0000256" key="8">
    <source>
        <dbReference type="SAM" id="SignalP"/>
    </source>
</evidence>
<dbReference type="PROSITE" id="PS50004">
    <property type="entry name" value="C2"/>
    <property type="match status" value="1"/>
</dbReference>
<accession>A0A851LTM7</accession>
<dbReference type="SUPFAM" id="SSF51045">
    <property type="entry name" value="WW domain"/>
    <property type="match status" value="1"/>
</dbReference>
<dbReference type="PANTHER" id="PTHR14791:SF25">
    <property type="entry name" value="PROTEIN WWC3"/>
    <property type="match status" value="1"/>
</dbReference>
<feature type="compositionally biased region" description="Low complexity" evidence="7">
    <location>
        <begin position="483"/>
        <end position="511"/>
    </location>
</feature>
<dbReference type="InterPro" id="IPR036020">
    <property type="entry name" value="WW_dom_sf"/>
</dbReference>